<evidence type="ECO:0000313" key="6">
    <source>
        <dbReference type="Proteomes" id="UP000031184"/>
    </source>
</evidence>
<feature type="domain" description="ABC transporter" evidence="4">
    <location>
        <begin position="311"/>
        <end position="551"/>
    </location>
</feature>
<dbReference type="SMART" id="SM00382">
    <property type="entry name" value="AAA"/>
    <property type="match status" value="2"/>
</dbReference>
<evidence type="ECO:0000313" key="5">
    <source>
        <dbReference type="EMBL" id="KID49404.1"/>
    </source>
</evidence>
<keyword evidence="3" id="KW-0067">ATP-binding</keyword>
<dbReference type="PROSITE" id="PS50893">
    <property type="entry name" value="ABC_TRANSPORTER_2"/>
    <property type="match status" value="2"/>
</dbReference>
<dbReference type="GO" id="GO:0015833">
    <property type="term" value="P:peptide transport"/>
    <property type="evidence" value="ECO:0007669"/>
    <property type="project" value="InterPro"/>
</dbReference>
<accession>A0A017H6I9</accession>
<name>A0A017H6I9_9FUSO</name>
<dbReference type="GO" id="GO:0005524">
    <property type="term" value="F:ATP binding"/>
    <property type="evidence" value="ECO:0007669"/>
    <property type="project" value="UniProtKB-KW"/>
</dbReference>
<dbReference type="InterPro" id="IPR027417">
    <property type="entry name" value="P-loop_NTPase"/>
</dbReference>
<dbReference type="CDD" id="cd03257">
    <property type="entry name" value="ABC_NikE_OppD_transporters"/>
    <property type="match status" value="2"/>
</dbReference>
<dbReference type="InterPro" id="IPR003593">
    <property type="entry name" value="AAA+_ATPase"/>
</dbReference>
<protein>
    <submittedName>
        <fullName evidence="5">ABC transporter</fullName>
    </submittedName>
</protein>
<gene>
    <name evidence="5" type="ORF">C095_04455</name>
</gene>
<dbReference type="InterPro" id="IPR050319">
    <property type="entry name" value="ABC_transp_ATP-bind"/>
</dbReference>
<dbReference type="OrthoDB" id="9806285at2"/>
<dbReference type="InterPro" id="IPR013563">
    <property type="entry name" value="Oligopep_ABC_C"/>
</dbReference>
<keyword evidence="2" id="KW-0547">Nucleotide-binding</keyword>
<keyword evidence="1" id="KW-0813">Transport</keyword>
<dbReference type="InterPro" id="IPR017871">
    <property type="entry name" value="ABC_transporter-like_CS"/>
</dbReference>
<evidence type="ECO:0000256" key="2">
    <source>
        <dbReference type="ARBA" id="ARBA00022741"/>
    </source>
</evidence>
<reference evidence="5 6" key="1">
    <citation type="submission" date="2013-08" db="EMBL/GenBank/DDBJ databases">
        <title>An opportunistic ruminal bacterium that causes liver abscesses in cattle.</title>
        <authorList>
            <person name="Benahmed F.H."/>
            <person name="Rasmussen M."/>
            <person name="Harbottle H."/>
            <person name="Soppet D."/>
            <person name="Nagaraja T.G."/>
            <person name="Davidson M."/>
        </authorList>
    </citation>
    <scope>NUCLEOTIDE SEQUENCE [LARGE SCALE GENOMIC DNA]</scope>
    <source>
        <strain evidence="5 6">B35</strain>
    </source>
</reference>
<dbReference type="SUPFAM" id="SSF52540">
    <property type="entry name" value="P-loop containing nucleoside triphosphate hydrolases"/>
    <property type="match status" value="2"/>
</dbReference>
<dbReference type="PROSITE" id="PS00211">
    <property type="entry name" value="ABC_TRANSPORTER_1"/>
    <property type="match status" value="2"/>
</dbReference>
<evidence type="ECO:0000256" key="3">
    <source>
        <dbReference type="ARBA" id="ARBA00022840"/>
    </source>
</evidence>
<dbReference type="PANTHER" id="PTHR43776">
    <property type="entry name" value="TRANSPORT ATP-BINDING PROTEIN"/>
    <property type="match status" value="1"/>
</dbReference>
<feature type="domain" description="ABC transporter" evidence="4">
    <location>
        <begin position="5"/>
        <end position="244"/>
    </location>
</feature>
<comment type="caution">
    <text evidence="5">The sequence shown here is derived from an EMBL/GenBank/DDBJ whole genome shotgun (WGS) entry which is preliminary data.</text>
</comment>
<sequence>MKTILKLNNFYFTYKGNESYTLHDINLEVKEGETLGIIGESGSGKTTLLLSVLGLLSSVGNCSGDIYFKNQLLDKESKFKGLRWKEISMVFQNQLHVFNPRMTVGEHIYEVLDNLSKKEKYNKVKALFRMVGLDEKFIESYPDELSGGMRQKVLIATALSCHPKLILIDEPTTSLEEISKMEIIKILKNLAKNNITLIVTSHDLEVIKELTEKVIVMDSGNIIETGITKKFLNLQSHPYSRALVQASPFINIFKDLWGIHEVEELKHNKGCPFYVKCPQKIPKCLKEIPKLSKIDEERKVACHLGGIINILEVNKLSKTYISRKLKINALSEVNLKIRMGEIVSIIGESGSGKSTLAEILSGIKQKTSGEVKFLNKEIGRDILSSLNSIQIIFQDSSSSMNLELSIENILKEPFLLLREKTSFSTEKMKEYLNRLGFPTSKEFLNRKAKYLSGGEMQRLSIVRALLLEPKLLIADEITSMLDPSRKANLLRLLKGLQNRYGFSMLFITHDLILAQKITDYFYILKDGKIIEEGDGLKIFHRPTNSYTKKLVSSILYNI</sequence>
<dbReference type="InterPro" id="IPR003439">
    <property type="entry name" value="ABC_transporter-like_ATP-bd"/>
</dbReference>
<evidence type="ECO:0000259" key="4">
    <source>
        <dbReference type="PROSITE" id="PS50893"/>
    </source>
</evidence>
<dbReference type="Gene3D" id="3.40.50.300">
    <property type="entry name" value="P-loop containing nucleotide triphosphate hydrolases"/>
    <property type="match status" value="2"/>
</dbReference>
<dbReference type="EMBL" id="AUZI01000012">
    <property type="protein sequence ID" value="KID49404.1"/>
    <property type="molecule type" value="Genomic_DNA"/>
</dbReference>
<dbReference type="Pfam" id="PF08352">
    <property type="entry name" value="oligo_HPY"/>
    <property type="match status" value="1"/>
</dbReference>
<dbReference type="GO" id="GO:0055085">
    <property type="term" value="P:transmembrane transport"/>
    <property type="evidence" value="ECO:0007669"/>
    <property type="project" value="UniProtKB-ARBA"/>
</dbReference>
<dbReference type="PATRIC" id="fig|1226633.4.peg.905"/>
<dbReference type="AlphaFoldDB" id="A0A017H6I9"/>
<proteinExistence type="predicted"/>
<dbReference type="Proteomes" id="UP000031184">
    <property type="component" value="Unassembled WGS sequence"/>
</dbReference>
<dbReference type="NCBIfam" id="TIGR01727">
    <property type="entry name" value="oligo_HPY"/>
    <property type="match status" value="1"/>
</dbReference>
<dbReference type="RefSeq" id="WP_005959634.1">
    <property type="nucleotide sequence ID" value="NZ_AOJP01000001.1"/>
</dbReference>
<evidence type="ECO:0000256" key="1">
    <source>
        <dbReference type="ARBA" id="ARBA00022448"/>
    </source>
</evidence>
<organism evidence="5 6">
    <name type="scientific">Fusobacterium necrophorum subsp. funduliforme B35</name>
    <dbReference type="NCBI Taxonomy" id="1226633"/>
    <lineage>
        <taxon>Bacteria</taxon>
        <taxon>Fusobacteriati</taxon>
        <taxon>Fusobacteriota</taxon>
        <taxon>Fusobacteriia</taxon>
        <taxon>Fusobacteriales</taxon>
        <taxon>Fusobacteriaceae</taxon>
        <taxon>Fusobacterium</taxon>
    </lineage>
</organism>
<dbReference type="GO" id="GO:0016887">
    <property type="term" value="F:ATP hydrolysis activity"/>
    <property type="evidence" value="ECO:0007669"/>
    <property type="project" value="InterPro"/>
</dbReference>
<dbReference type="Pfam" id="PF00005">
    <property type="entry name" value="ABC_tran"/>
    <property type="match status" value="2"/>
</dbReference>